<dbReference type="EMBL" id="FNKO01000001">
    <property type="protein sequence ID" value="SDQ36637.1"/>
    <property type="molecule type" value="Genomic_DNA"/>
</dbReference>
<comment type="similarity">
    <text evidence="2">Belongs to the bacterial sugar transferase family.</text>
</comment>
<feature type="transmembrane region" description="Helical" evidence="7">
    <location>
        <begin position="303"/>
        <end position="325"/>
    </location>
</feature>
<keyword evidence="10" id="KW-1185">Reference proteome</keyword>
<keyword evidence="4 7" id="KW-0812">Transmembrane</keyword>
<dbReference type="Pfam" id="PF13727">
    <property type="entry name" value="CoA_binding_3"/>
    <property type="match status" value="1"/>
</dbReference>
<dbReference type="PANTHER" id="PTHR30576:SF0">
    <property type="entry name" value="UNDECAPRENYL-PHOSPHATE N-ACETYLGALACTOSAMINYL 1-PHOSPHATE TRANSFERASE-RELATED"/>
    <property type="match status" value="1"/>
</dbReference>
<dbReference type="InterPro" id="IPR003362">
    <property type="entry name" value="Bact_transf"/>
</dbReference>
<dbReference type="NCBIfam" id="TIGR03025">
    <property type="entry name" value="EPS_sugtrans"/>
    <property type="match status" value="1"/>
</dbReference>
<evidence type="ECO:0000256" key="5">
    <source>
        <dbReference type="ARBA" id="ARBA00022989"/>
    </source>
</evidence>
<dbReference type="GO" id="GO:0016020">
    <property type="term" value="C:membrane"/>
    <property type="evidence" value="ECO:0007669"/>
    <property type="project" value="UniProtKB-SubCell"/>
</dbReference>
<evidence type="ECO:0000256" key="6">
    <source>
        <dbReference type="ARBA" id="ARBA00023136"/>
    </source>
</evidence>
<dbReference type="Pfam" id="PF02397">
    <property type="entry name" value="Bac_transf"/>
    <property type="match status" value="1"/>
</dbReference>
<dbReference type="AlphaFoldDB" id="A0A1H1AAG3"/>
<accession>A0A1H1AAG3</accession>
<name>A0A1H1AAG3_9ACTN</name>
<comment type="subcellular location">
    <subcellularLocation>
        <location evidence="1">Membrane</location>
        <topology evidence="1">Multi-pass membrane protein</topology>
    </subcellularLocation>
</comment>
<feature type="transmembrane region" description="Helical" evidence="7">
    <location>
        <begin position="64"/>
        <end position="94"/>
    </location>
</feature>
<evidence type="ECO:0000256" key="1">
    <source>
        <dbReference type="ARBA" id="ARBA00004141"/>
    </source>
</evidence>
<evidence type="ECO:0000256" key="3">
    <source>
        <dbReference type="ARBA" id="ARBA00022679"/>
    </source>
</evidence>
<gene>
    <name evidence="9" type="ORF">SAMN04489718_1492</name>
</gene>
<sequence length="528" mass="56519">MSWQLVPRQGGGEEPLRADRAAELGDVGRTSRAVRSAGSSLPGSALPGNWVRLLPGRLLPCADVVALCAVLVLLRVGALAALSYSCGVLAILAARGAHRLRLCRRASDEVGSALVATGLPLLAFLPWSSARRVLLVGTCAAGALVCARVTTAVVLRSLHSWAGLSEQVLIVGRSEPAGALAEALGERPELGLRFVGFLDRTEEGRSDPEVLGEPAELAAFVRRYRVTRVVLCPSGESTAEVTDVVRRCRALPVDFCVVPRVPELGLGVPRATLDEVWGIPLVPIRRCPHTAVARAGKRVFDCLLASVLLVLVAPLLAALAAAVRWSSGGTALFRQERVTRGGALVRVTKLRTVAAGGGEQLAWKPAPEQCGRLAGWLRRSHLDELPQLLDVLRGGMSLVGPRPERPYYAVRFAETIPHYADRHRVRGGITGWAQVHGLHGDTSITERARFDNHYVEYWSPWMDLVVLVRTAGAVLAGLRRAGSNYEEGSSASATRDHRVESRRCRAAVVRAGAAQQTRVRGGGAVQRG</sequence>
<feature type="domain" description="Bacterial sugar transferase" evidence="8">
    <location>
        <begin position="297"/>
        <end position="475"/>
    </location>
</feature>
<evidence type="ECO:0000256" key="4">
    <source>
        <dbReference type="ARBA" id="ARBA00022692"/>
    </source>
</evidence>
<dbReference type="GO" id="GO:0016780">
    <property type="term" value="F:phosphotransferase activity, for other substituted phosphate groups"/>
    <property type="evidence" value="ECO:0007669"/>
    <property type="project" value="TreeGrafter"/>
</dbReference>
<evidence type="ECO:0000259" key="8">
    <source>
        <dbReference type="Pfam" id="PF02397"/>
    </source>
</evidence>
<keyword evidence="3 9" id="KW-0808">Transferase</keyword>
<evidence type="ECO:0000256" key="7">
    <source>
        <dbReference type="SAM" id="Phobius"/>
    </source>
</evidence>
<dbReference type="InterPro" id="IPR017475">
    <property type="entry name" value="EPS_sugar_tfrase"/>
</dbReference>
<dbReference type="Gene3D" id="3.40.50.720">
    <property type="entry name" value="NAD(P)-binding Rossmann-like Domain"/>
    <property type="match status" value="1"/>
</dbReference>
<reference evidence="10" key="1">
    <citation type="submission" date="2016-10" db="EMBL/GenBank/DDBJ databases">
        <authorList>
            <person name="Varghese N."/>
            <person name="Submissions S."/>
        </authorList>
    </citation>
    <scope>NUCLEOTIDE SEQUENCE [LARGE SCALE GENOMIC DNA]</scope>
    <source>
        <strain evidence="10">DSM 45459</strain>
    </source>
</reference>
<proteinExistence type="inferred from homology"/>
<organism evidence="9 10">
    <name type="scientific">Actinopolyspora saharensis</name>
    <dbReference type="NCBI Taxonomy" id="995062"/>
    <lineage>
        <taxon>Bacteria</taxon>
        <taxon>Bacillati</taxon>
        <taxon>Actinomycetota</taxon>
        <taxon>Actinomycetes</taxon>
        <taxon>Actinopolysporales</taxon>
        <taxon>Actinopolysporaceae</taxon>
        <taxon>Actinopolyspora</taxon>
    </lineage>
</organism>
<protein>
    <submittedName>
        <fullName evidence="9">Exopolysaccharide biosynthesis polyprenyl glycosylphosphotransferase</fullName>
    </submittedName>
</protein>
<dbReference type="OrthoDB" id="9808602at2"/>
<evidence type="ECO:0000313" key="10">
    <source>
        <dbReference type="Proteomes" id="UP000199301"/>
    </source>
</evidence>
<dbReference type="Proteomes" id="UP000199301">
    <property type="component" value="Unassembled WGS sequence"/>
</dbReference>
<keyword evidence="5 7" id="KW-1133">Transmembrane helix</keyword>
<dbReference type="STRING" id="995062.SAMN04489718_1492"/>
<keyword evidence="6 7" id="KW-0472">Membrane</keyword>
<dbReference type="PANTHER" id="PTHR30576">
    <property type="entry name" value="COLANIC BIOSYNTHESIS UDP-GLUCOSE LIPID CARRIER TRANSFERASE"/>
    <property type="match status" value="1"/>
</dbReference>
<evidence type="ECO:0000256" key="2">
    <source>
        <dbReference type="ARBA" id="ARBA00006464"/>
    </source>
</evidence>
<evidence type="ECO:0000313" key="9">
    <source>
        <dbReference type="EMBL" id="SDQ36637.1"/>
    </source>
</evidence>